<organism evidence="1 2">
    <name type="scientific">Ignelater luminosus</name>
    <name type="common">Cucubano</name>
    <name type="synonym">Pyrophorus luminosus</name>
    <dbReference type="NCBI Taxonomy" id="2038154"/>
    <lineage>
        <taxon>Eukaryota</taxon>
        <taxon>Metazoa</taxon>
        <taxon>Ecdysozoa</taxon>
        <taxon>Arthropoda</taxon>
        <taxon>Hexapoda</taxon>
        <taxon>Insecta</taxon>
        <taxon>Pterygota</taxon>
        <taxon>Neoptera</taxon>
        <taxon>Endopterygota</taxon>
        <taxon>Coleoptera</taxon>
        <taxon>Polyphaga</taxon>
        <taxon>Elateriformia</taxon>
        <taxon>Elateroidea</taxon>
        <taxon>Elateridae</taxon>
        <taxon>Agrypninae</taxon>
        <taxon>Pyrophorini</taxon>
        <taxon>Ignelater</taxon>
    </lineage>
</organism>
<protein>
    <submittedName>
        <fullName evidence="1">Uncharacterized protein</fullName>
    </submittedName>
</protein>
<dbReference type="EMBL" id="VTPC01001983">
    <property type="protein sequence ID" value="KAF2900826.1"/>
    <property type="molecule type" value="Genomic_DNA"/>
</dbReference>
<dbReference type="AlphaFoldDB" id="A0A8K0GIR0"/>
<sequence>MFNVKSKVNLYAEVIEKKGVKYLKAKDVKVELKPERAEFNFENLFNGDAQLGDAMNKVLNDNWETVYQDVKEPIEDSTATIVRDYANKFLTKVPYDELF</sequence>
<dbReference type="Gene3D" id="3.15.10.30">
    <property type="entry name" value="Haemolymph juvenile hormone binding protein"/>
    <property type="match status" value="1"/>
</dbReference>
<dbReference type="Proteomes" id="UP000801492">
    <property type="component" value="Unassembled WGS sequence"/>
</dbReference>
<dbReference type="OrthoDB" id="8182977at2759"/>
<dbReference type="InterPro" id="IPR038606">
    <property type="entry name" value="To_sf"/>
</dbReference>
<evidence type="ECO:0000313" key="2">
    <source>
        <dbReference type="Proteomes" id="UP000801492"/>
    </source>
</evidence>
<keyword evidence="2" id="KW-1185">Reference proteome</keyword>
<evidence type="ECO:0000313" key="1">
    <source>
        <dbReference type="EMBL" id="KAF2900826.1"/>
    </source>
</evidence>
<comment type="caution">
    <text evidence="1">The sequence shown here is derived from an EMBL/GenBank/DDBJ whole genome shotgun (WGS) entry which is preliminary data.</text>
</comment>
<reference evidence="1" key="1">
    <citation type="submission" date="2019-08" db="EMBL/GenBank/DDBJ databases">
        <title>The genome of the North American firefly Photinus pyralis.</title>
        <authorList>
            <consortium name="Photinus pyralis genome working group"/>
            <person name="Fallon T.R."/>
            <person name="Sander Lower S.E."/>
            <person name="Weng J.-K."/>
        </authorList>
    </citation>
    <scope>NUCLEOTIDE SEQUENCE</scope>
    <source>
        <strain evidence="1">TRF0915ILg1</strain>
        <tissue evidence="1">Whole body</tissue>
    </source>
</reference>
<dbReference type="Pfam" id="PF06585">
    <property type="entry name" value="JHBP"/>
    <property type="match status" value="1"/>
</dbReference>
<accession>A0A8K0GIR0</accession>
<dbReference type="GO" id="GO:0005615">
    <property type="term" value="C:extracellular space"/>
    <property type="evidence" value="ECO:0007669"/>
    <property type="project" value="TreeGrafter"/>
</dbReference>
<dbReference type="PANTHER" id="PTHR11008:SF32">
    <property type="entry name" value="CIRCADIAN CLOCK-CONTROLLED PROTEIN DAYWAKE-RELATED"/>
    <property type="match status" value="1"/>
</dbReference>
<dbReference type="PANTHER" id="PTHR11008">
    <property type="entry name" value="PROTEIN TAKEOUT-LIKE PROTEIN"/>
    <property type="match status" value="1"/>
</dbReference>
<gene>
    <name evidence="1" type="ORF">ILUMI_05365</name>
</gene>
<name>A0A8K0GIR0_IGNLU</name>
<dbReference type="InterPro" id="IPR010562">
    <property type="entry name" value="Haemolymph_juvenile_hormone-bd"/>
</dbReference>
<proteinExistence type="predicted"/>